<dbReference type="InterPro" id="IPR001647">
    <property type="entry name" value="HTH_TetR"/>
</dbReference>
<dbReference type="EMBL" id="CP003746">
    <property type="protein sequence ID" value="AFU97313.1"/>
    <property type="molecule type" value="Genomic_DNA"/>
</dbReference>
<dbReference type="PANTHER" id="PTHR30055">
    <property type="entry name" value="HTH-TYPE TRANSCRIPTIONAL REGULATOR RUTR"/>
    <property type="match status" value="1"/>
</dbReference>
<evidence type="ECO:0000259" key="5">
    <source>
        <dbReference type="PROSITE" id="PS50977"/>
    </source>
</evidence>
<protein>
    <submittedName>
        <fullName evidence="6">TetR family transcriptional regulator</fullName>
    </submittedName>
</protein>
<keyword evidence="7" id="KW-1185">Reference proteome</keyword>
<organism evidence="6 7">
    <name type="scientific">Simiduia agarivorans (strain DSM 21679 / JCM 13881 / BCRC 17597 / SA1)</name>
    <dbReference type="NCBI Taxonomy" id="1117647"/>
    <lineage>
        <taxon>Bacteria</taxon>
        <taxon>Pseudomonadati</taxon>
        <taxon>Pseudomonadota</taxon>
        <taxon>Gammaproteobacteria</taxon>
        <taxon>Cellvibrionales</taxon>
        <taxon>Cellvibrionaceae</taxon>
        <taxon>Simiduia</taxon>
    </lineage>
</organism>
<dbReference type="OrthoDB" id="8982136at2"/>
<dbReference type="Pfam" id="PF00440">
    <property type="entry name" value="TetR_N"/>
    <property type="match status" value="1"/>
</dbReference>
<accession>K4KH92</accession>
<evidence type="ECO:0000313" key="6">
    <source>
        <dbReference type="EMBL" id="AFU97313.1"/>
    </source>
</evidence>
<dbReference type="InterPro" id="IPR050109">
    <property type="entry name" value="HTH-type_TetR-like_transc_reg"/>
</dbReference>
<dbReference type="PROSITE" id="PS50977">
    <property type="entry name" value="HTH_TETR_2"/>
    <property type="match status" value="1"/>
</dbReference>
<dbReference type="GO" id="GO:0000976">
    <property type="term" value="F:transcription cis-regulatory region binding"/>
    <property type="evidence" value="ECO:0007669"/>
    <property type="project" value="TreeGrafter"/>
</dbReference>
<name>K4KH92_SIMAS</name>
<dbReference type="RefSeq" id="WP_015045486.1">
    <property type="nucleotide sequence ID" value="NC_018868.3"/>
</dbReference>
<reference evidence="6 7" key="1">
    <citation type="journal article" date="2013" name="Genome Announc.">
        <title>Complete genome sequence of Simiduia agarivorans SA1(T), a marine bacterium able to degrade a variety of polysaccharides.</title>
        <authorList>
            <person name="Lin S.Y."/>
            <person name="Shieh W.Y."/>
            <person name="Chen J.S."/>
            <person name="Tang S.L."/>
        </authorList>
    </citation>
    <scope>NUCLEOTIDE SEQUENCE [LARGE SCALE GENOMIC DNA]</scope>
    <source>
        <strain evidence="7">DSM 21679 / JCM 13881 / BCRC 17597 / SA1</strain>
    </source>
</reference>
<dbReference type="eggNOG" id="COG3226">
    <property type="taxonomic scope" value="Bacteria"/>
</dbReference>
<dbReference type="Pfam" id="PF17940">
    <property type="entry name" value="TetR_C_31"/>
    <property type="match status" value="1"/>
</dbReference>
<feature type="domain" description="HTH tetR-type" evidence="5">
    <location>
        <begin position="12"/>
        <end position="72"/>
    </location>
</feature>
<evidence type="ECO:0000256" key="2">
    <source>
        <dbReference type="ARBA" id="ARBA00023125"/>
    </source>
</evidence>
<feature type="DNA-binding region" description="H-T-H motif" evidence="4">
    <location>
        <begin position="35"/>
        <end position="54"/>
    </location>
</feature>
<dbReference type="AlphaFoldDB" id="K4KH92"/>
<sequence>MTEAKSRRAKGEQTRRLILEAALRLIVEHGHKAVTHRAVAAEADVNLSLTTYYFKDLKSLISEAFDLYRERIERETQETWSEVFTYIAEHPAESGPSAAALRERLANWAADYIMEQVTQRPSGLVLEMTLFYDMHLDPSLRLAAGALRSRFKTDFISLCQRLGSDSPEVDAELFLGTLQRLEYEGLAAGAKPERASIYAQMHRLLQWIMGSSPA</sequence>
<evidence type="ECO:0000256" key="3">
    <source>
        <dbReference type="ARBA" id="ARBA00023163"/>
    </source>
</evidence>
<dbReference type="GO" id="GO:0003700">
    <property type="term" value="F:DNA-binding transcription factor activity"/>
    <property type="evidence" value="ECO:0007669"/>
    <property type="project" value="TreeGrafter"/>
</dbReference>
<dbReference type="Proteomes" id="UP000000466">
    <property type="component" value="Chromosome"/>
</dbReference>
<evidence type="ECO:0000313" key="7">
    <source>
        <dbReference type="Proteomes" id="UP000000466"/>
    </source>
</evidence>
<gene>
    <name evidence="6" type="ordered locus">M5M_00380</name>
</gene>
<dbReference type="KEGG" id="saga:M5M_00380"/>
<proteinExistence type="predicted"/>
<keyword evidence="2 4" id="KW-0238">DNA-binding</keyword>
<dbReference type="InterPro" id="IPR009057">
    <property type="entry name" value="Homeodomain-like_sf"/>
</dbReference>
<dbReference type="HOGENOM" id="CLU_069356_21_1_6"/>
<evidence type="ECO:0000256" key="4">
    <source>
        <dbReference type="PROSITE-ProRule" id="PRU00335"/>
    </source>
</evidence>
<dbReference type="SUPFAM" id="SSF46689">
    <property type="entry name" value="Homeodomain-like"/>
    <property type="match status" value="1"/>
</dbReference>
<evidence type="ECO:0000256" key="1">
    <source>
        <dbReference type="ARBA" id="ARBA00023015"/>
    </source>
</evidence>
<dbReference type="STRING" id="1117647.M5M_00380"/>
<keyword evidence="1" id="KW-0805">Transcription regulation</keyword>
<dbReference type="InterPro" id="IPR041583">
    <property type="entry name" value="TetR_C_31"/>
</dbReference>
<dbReference type="PANTHER" id="PTHR30055:SF234">
    <property type="entry name" value="HTH-TYPE TRANSCRIPTIONAL REGULATOR BETI"/>
    <property type="match status" value="1"/>
</dbReference>
<dbReference type="Gene3D" id="1.10.357.10">
    <property type="entry name" value="Tetracycline Repressor, domain 2"/>
    <property type="match status" value="1"/>
</dbReference>
<keyword evidence="3" id="KW-0804">Transcription</keyword>